<accession>A0A382MLA7</accession>
<dbReference type="Pfam" id="PF00535">
    <property type="entry name" value="Glycos_transf_2"/>
    <property type="match status" value="1"/>
</dbReference>
<evidence type="ECO:0000256" key="2">
    <source>
        <dbReference type="ARBA" id="ARBA00022676"/>
    </source>
</evidence>
<dbReference type="FunFam" id="3.90.550.10:FF:000122">
    <property type="entry name" value="Dolichol-phosphate mannosyltransferase subunit 1"/>
    <property type="match status" value="1"/>
</dbReference>
<reference evidence="5" key="1">
    <citation type="submission" date="2018-05" db="EMBL/GenBank/DDBJ databases">
        <authorList>
            <person name="Lanie J.A."/>
            <person name="Ng W.-L."/>
            <person name="Kazmierczak K.M."/>
            <person name="Andrzejewski T.M."/>
            <person name="Davidsen T.M."/>
            <person name="Wayne K.J."/>
            <person name="Tettelin H."/>
            <person name="Glass J.I."/>
            <person name="Rusch D."/>
            <person name="Podicherti R."/>
            <person name="Tsui H.-C.T."/>
            <person name="Winkler M.E."/>
        </authorList>
    </citation>
    <scope>NUCLEOTIDE SEQUENCE</scope>
</reference>
<comment type="similarity">
    <text evidence="1">Belongs to the glycosyltransferase 2 family.</text>
</comment>
<dbReference type="AlphaFoldDB" id="A0A382MLA7"/>
<keyword evidence="2" id="KW-0328">Glycosyltransferase</keyword>
<dbReference type="SUPFAM" id="SSF53448">
    <property type="entry name" value="Nucleotide-diphospho-sugar transferases"/>
    <property type="match status" value="1"/>
</dbReference>
<dbReference type="GO" id="GO:0009247">
    <property type="term" value="P:glycolipid biosynthetic process"/>
    <property type="evidence" value="ECO:0007669"/>
    <property type="project" value="TreeGrafter"/>
</dbReference>
<dbReference type="PANTHER" id="PTHR43398">
    <property type="entry name" value="DOLICHOL-PHOSPHATE MANNOSYLTRANSFERASE SUBUNIT 1"/>
    <property type="match status" value="1"/>
</dbReference>
<protein>
    <recommendedName>
        <fullName evidence="4">Glycosyltransferase 2-like domain-containing protein</fullName>
    </recommendedName>
</protein>
<dbReference type="PANTHER" id="PTHR43398:SF1">
    <property type="entry name" value="DOLICHOL-PHOSPHATE MANNOSYLTRANSFERASE SUBUNIT 1"/>
    <property type="match status" value="1"/>
</dbReference>
<dbReference type="Gene3D" id="3.90.550.10">
    <property type="entry name" value="Spore Coat Polysaccharide Biosynthesis Protein SpsA, Chain A"/>
    <property type="match status" value="1"/>
</dbReference>
<evidence type="ECO:0000256" key="1">
    <source>
        <dbReference type="ARBA" id="ARBA00006739"/>
    </source>
</evidence>
<evidence type="ECO:0000256" key="3">
    <source>
        <dbReference type="ARBA" id="ARBA00022679"/>
    </source>
</evidence>
<dbReference type="InterPro" id="IPR029044">
    <property type="entry name" value="Nucleotide-diphossugar_trans"/>
</dbReference>
<dbReference type="GO" id="GO:0004582">
    <property type="term" value="F:dolichyl-phosphate beta-D-mannosyltransferase activity"/>
    <property type="evidence" value="ECO:0007669"/>
    <property type="project" value="InterPro"/>
</dbReference>
<dbReference type="GO" id="GO:0016020">
    <property type="term" value="C:membrane"/>
    <property type="evidence" value="ECO:0007669"/>
    <property type="project" value="GOC"/>
</dbReference>
<evidence type="ECO:0000313" key="5">
    <source>
        <dbReference type="EMBL" id="SVC49764.1"/>
    </source>
</evidence>
<sequence length="245" mass="28312">MRITRESIKKILIFFATYNEVDNIENLLKCTFEHLPGQEVLVVDDDSPDGTGEKLDIFSQNNKHVTVIHRPRKLGLGTAHKLAMQYAIKNKFDILITMDADFSHHPEYLPTLVDLMNDNDFVIGSRFAEGGGLGYDFFRRSLSITANILTRHMLKIPLKECTTSYRGFQVSLLKKINLNSIRSEGYSFFIESIYIIHQLTDKITEFPIFFYDRQSGNSKISKIEIVKSIFCLGKLFYKRMFDDKC</sequence>
<gene>
    <name evidence="5" type="ORF">METZ01_LOCUS302618</name>
</gene>
<dbReference type="CDD" id="cd06442">
    <property type="entry name" value="DPM1_like"/>
    <property type="match status" value="1"/>
</dbReference>
<feature type="non-terminal residue" evidence="5">
    <location>
        <position position="245"/>
    </location>
</feature>
<feature type="domain" description="Glycosyltransferase 2-like" evidence="4">
    <location>
        <begin position="14"/>
        <end position="176"/>
    </location>
</feature>
<dbReference type="InterPro" id="IPR039528">
    <property type="entry name" value="DPM1-like"/>
</dbReference>
<organism evidence="5">
    <name type="scientific">marine metagenome</name>
    <dbReference type="NCBI Taxonomy" id="408172"/>
    <lineage>
        <taxon>unclassified sequences</taxon>
        <taxon>metagenomes</taxon>
        <taxon>ecological metagenomes</taxon>
    </lineage>
</organism>
<dbReference type="EMBL" id="UINC01094488">
    <property type="protein sequence ID" value="SVC49764.1"/>
    <property type="molecule type" value="Genomic_DNA"/>
</dbReference>
<keyword evidence="3" id="KW-0808">Transferase</keyword>
<dbReference type="InterPro" id="IPR001173">
    <property type="entry name" value="Glyco_trans_2-like"/>
</dbReference>
<name>A0A382MLA7_9ZZZZ</name>
<evidence type="ECO:0000259" key="4">
    <source>
        <dbReference type="Pfam" id="PF00535"/>
    </source>
</evidence>
<proteinExistence type="inferred from homology"/>